<proteinExistence type="predicted"/>
<name>A0A2Z5ZLF4_9PROT</name>
<keyword evidence="4" id="KW-1185">Reference proteome</keyword>
<reference evidence="3 4" key="1">
    <citation type="submission" date="2012-11" db="EMBL/GenBank/DDBJ databases">
        <title>Whole genome sequence of Acetobacter orientalis 21F-2.</title>
        <authorList>
            <person name="Azuma Y."/>
            <person name="Higashiura N."/>
            <person name="Hirakawa H."/>
            <person name="Matsushita K."/>
        </authorList>
    </citation>
    <scope>NUCLEOTIDE SEQUENCE [LARGE SCALE GENOMIC DNA]</scope>
    <source>
        <strain evidence="3 4">21F-2</strain>
    </source>
</reference>
<protein>
    <submittedName>
        <fullName evidence="2">Uncharacterized protein</fullName>
    </submittedName>
</protein>
<dbReference type="RefSeq" id="WP_048840958.1">
    <property type="nucleotide sequence ID" value="NZ_BAMX01000014.1"/>
</dbReference>
<dbReference type="STRING" id="1231341.Abor_014_078"/>
<evidence type="ECO:0000313" key="5">
    <source>
        <dbReference type="Proteomes" id="UP000270034"/>
    </source>
</evidence>
<evidence type="ECO:0000256" key="1">
    <source>
        <dbReference type="SAM" id="MobiDB-lite"/>
    </source>
</evidence>
<evidence type="ECO:0000313" key="4">
    <source>
        <dbReference type="Proteomes" id="UP000032670"/>
    </source>
</evidence>
<feature type="region of interest" description="Disordered" evidence="1">
    <location>
        <begin position="131"/>
        <end position="155"/>
    </location>
</feature>
<dbReference type="Proteomes" id="UP000032670">
    <property type="component" value="Unassembled WGS sequence"/>
</dbReference>
<reference evidence="2 5" key="2">
    <citation type="submission" date="2018-02" db="EMBL/GenBank/DDBJ databases">
        <title>Acetobacter orientalis genome.</title>
        <authorList>
            <person name="Nakashima N."/>
            <person name="Tamura T."/>
        </authorList>
    </citation>
    <scope>NUCLEOTIDE SEQUENCE [LARGE SCALE GENOMIC DNA]</scope>
    <source>
        <strain evidence="2 5">FAN1</strain>
    </source>
</reference>
<gene>
    <name evidence="3" type="ORF">Abor_014_078</name>
    <name evidence="2" type="ORF">AcetOrient_orf04705</name>
</gene>
<dbReference type="Proteomes" id="UP000270034">
    <property type="component" value="Chromosome"/>
</dbReference>
<feature type="region of interest" description="Disordered" evidence="1">
    <location>
        <begin position="305"/>
        <end position="327"/>
    </location>
</feature>
<dbReference type="GeneID" id="76204070"/>
<dbReference type="EMBL" id="BAMX01000014">
    <property type="protein sequence ID" value="GAN65913.1"/>
    <property type="molecule type" value="Genomic_DNA"/>
</dbReference>
<dbReference type="KEGG" id="aot:AcetOri_orf04705"/>
<dbReference type="EMBL" id="AP018515">
    <property type="protein sequence ID" value="BBC81450.1"/>
    <property type="molecule type" value="Genomic_DNA"/>
</dbReference>
<dbReference type="AlphaFoldDB" id="A0A2Z5ZLF4"/>
<accession>A0A0D6NJY8</accession>
<accession>A0A2Z5ZLF4</accession>
<evidence type="ECO:0000313" key="3">
    <source>
        <dbReference type="EMBL" id="GAN65913.1"/>
    </source>
</evidence>
<evidence type="ECO:0000313" key="2">
    <source>
        <dbReference type="EMBL" id="BBC81450.1"/>
    </source>
</evidence>
<organism evidence="2 5">
    <name type="scientific">Acetobacter orientalis</name>
    <dbReference type="NCBI Taxonomy" id="146474"/>
    <lineage>
        <taxon>Bacteria</taxon>
        <taxon>Pseudomonadati</taxon>
        <taxon>Pseudomonadota</taxon>
        <taxon>Alphaproteobacteria</taxon>
        <taxon>Acetobacterales</taxon>
        <taxon>Acetobacteraceae</taxon>
        <taxon>Acetobacter</taxon>
    </lineage>
</organism>
<sequence>MIPRPFTCCCAVLAISSGFFLYTKKHQTTLLDQQISKIVADTERVRSQTAMLRTEWALENQPERLTRLAEQHLSGLRPMEPSQFVRMADLDKHLPAISHDSVDAAHAAVALVANVTPAPHVATKPAVTTVADTRPAAPEPARPAPRSFTTQDSQPHAATLVAEAAPAKPKLPVRAVVRHDTTLASLSDTDSLPAPRPQAVAHHAVQLASETPRPAVAVTPAPRPVPVAVASVTPALATPAPRRVAPVAVAHTTPYTPRPAITAEAETEQPVRHPLPVSVASWHATRTRHAAPTNTGYVEARANSSYGSGSLLGRGDDALPPPVPMTN</sequence>